<keyword evidence="2" id="KW-1185">Reference proteome</keyword>
<accession>A0A937DEE4</accession>
<reference evidence="1" key="1">
    <citation type="submission" date="2021-01" db="EMBL/GenBank/DDBJ databases">
        <title>Marivirga sp. nov., isolated from intertidal surface sediments.</title>
        <authorList>
            <person name="Zhang M."/>
        </authorList>
    </citation>
    <scope>NUCLEOTIDE SEQUENCE</scope>
    <source>
        <strain evidence="1">SM1354</strain>
    </source>
</reference>
<name>A0A937DEE4_9BACT</name>
<dbReference type="EMBL" id="JAERQG010000002">
    <property type="protein sequence ID" value="MBL0765152.1"/>
    <property type="molecule type" value="Genomic_DNA"/>
</dbReference>
<dbReference type="RefSeq" id="WP_201919512.1">
    <property type="nucleotide sequence ID" value="NZ_JAERQG010000002.1"/>
</dbReference>
<sequence length="211" mass="24737">MTPKEVLTNAIDQHLRSNLEAEGFSFSESQLKFKKKSDSGFTHEIGFRGSKTNTANYLVNFEVWFNTYSAKYKKWWKDNFPEIPIIGGGYLPKTDLSAFEGMNRDLQPTFGYDFMKLEHSIIMNDIWENYKNHAKKYFGLHDAWEYIVNNENINSFLKIDALIFCNKPKEALELAEEKYKKYLDHYGSEENMKGAKQTFSIIKSRLNYLKS</sequence>
<evidence type="ECO:0000313" key="1">
    <source>
        <dbReference type="EMBL" id="MBL0765152.1"/>
    </source>
</evidence>
<dbReference type="Proteomes" id="UP000642920">
    <property type="component" value="Unassembled WGS sequence"/>
</dbReference>
<evidence type="ECO:0000313" key="2">
    <source>
        <dbReference type="Proteomes" id="UP000642920"/>
    </source>
</evidence>
<proteinExistence type="predicted"/>
<comment type="caution">
    <text evidence="1">The sequence shown here is derived from an EMBL/GenBank/DDBJ whole genome shotgun (WGS) entry which is preliminary data.</text>
</comment>
<protein>
    <recommendedName>
        <fullName evidence="3">DUF4304 domain-containing protein</fullName>
    </recommendedName>
</protein>
<organism evidence="1 2">
    <name type="scientific">Marivirga atlantica</name>
    <dbReference type="NCBI Taxonomy" id="1548457"/>
    <lineage>
        <taxon>Bacteria</taxon>
        <taxon>Pseudomonadati</taxon>
        <taxon>Bacteroidota</taxon>
        <taxon>Cytophagia</taxon>
        <taxon>Cytophagales</taxon>
        <taxon>Marivirgaceae</taxon>
        <taxon>Marivirga</taxon>
    </lineage>
</organism>
<dbReference type="AlphaFoldDB" id="A0A937DEE4"/>
<gene>
    <name evidence="1" type="ORF">JKP34_07820</name>
</gene>
<evidence type="ECO:0008006" key="3">
    <source>
        <dbReference type="Google" id="ProtNLM"/>
    </source>
</evidence>